<dbReference type="AlphaFoldDB" id="A0AA42Q2M4"/>
<dbReference type="Proteomes" id="UP001161065">
    <property type="component" value="Unassembled WGS sequence"/>
</dbReference>
<comment type="caution">
    <text evidence="2">The sequence shown here is derived from an EMBL/GenBank/DDBJ whole genome shotgun (WGS) entry which is preliminary data.</text>
</comment>
<evidence type="ECO:0000313" key="2">
    <source>
        <dbReference type="EMBL" id="MDH1336127.1"/>
    </source>
</evidence>
<proteinExistence type="predicted"/>
<organism evidence="2 3">
    <name type="scientific">Comamonas thiooxydans</name>
    <dbReference type="NCBI Taxonomy" id="363952"/>
    <lineage>
        <taxon>Bacteria</taxon>
        <taxon>Pseudomonadati</taxon>
        <taxon>Pseudomonadota</taxon>
        <taxon>Betaproteobacteria</taxon>
        <taxon>Burkholderiales</taxon>
        <taxon>Comamonadaceae</taxon>
        <taxon>Comamonas</taxon>
    </lineage>
</organism>
<accession>A0AA42Q2M4</accession>
<evidence type="ECO:0000313" key="3">
    <source>
        <dbReference type="Proteomes" id="UP001161065"/>
    </source>
</evidence>
<evidence type="ECO:0000256" key="1">
    <source>
        <dbReference type="SAM" id="MobiDB-lite"/>
    </source>
</evidence>
<protein>
    <submittedName>
        <fullName evidence="2">Uncharacterized protein</fullName>
    </submittedName>
</protein>
<feature type="region of interest" description="Disordered" evidence="1">
    <location>
        <begin position="1"/>
        <end position="25"/>
    </location>
</feature>
<name>A0AA42Q2M4_9BURK</name>
<dbReference type="EMBL" id="JAOCEK010000017">
    <property type="protein sequence ID" value="MDH1336127.1"/>
    <property type="molecule type" value="Genomic_DNA"/>
</dbReference>
<dbReference type="RefSeq" id="WP_280008790.1">
    <property type="nucleotide sequence ID" value="NZ_JAOCEK010000017.1"/>
</dbReference>
<reference evidence="2" key="1">
    <citation type="submission" date="2022-09" db="EMBL/GenBank/DDBJ databases">
        <title>Intensive care unit water sources are persistently colonized with multi-drug resistant bacteria and are the site of extensive horizontal gene transfer of antibiotic resistance genes.</title>
        <authorList>
            <person name="Diorio-Toth L."/>
        </authorList>
    </citation>
    <scope>NUCLEOTIDE SEQUENCE</scope>
    <source>
        <strain evidence="2">GD03832</strain>
    </source>
</reference>
<gene>
    <name evidence="2" type="ORF">N5D63_18435</name>
</gene>
<sequence>MFQFLNLGQEPDADHDQSALPATIRKSRRPKDGLKSLGLAWLGFRWSHWIESEEKQFVFNDLQCSTDVSGNPWKAGVERVMGITYDSQPFD</sequence>